<dbReference type="RefSeq" id="WP_007105399.1">
    <property type="nucleotide sequence ID" value="NZ_BAER01000066.1"/>
</dbReference>
<sequence length="388" mass="43670">MSEKVIRVGIVAGEISGDILAAGLIRSIKDQYPNAVFEGIAGPRMQAQGCTTIFDMEELSVMGLVEVLSRIRRLLFVRKSLYQHFIANPPDVFIGVDAPDFNLRLELPLKKAGIKTVHYVSPTVWAWREKRVFKIAKATDLVLSLFPFEKQVYDKHNIPCRFVGHTMADGIELIPDRSAARRALKVPSDEKVLALLPGSRHSEVTMLLDVFMRSAELLADQVTGLCVLIPVVNQQRKRQVEDYMREHLVNVNYRIVIGHAREVMIASDAVLLASGTATLEAMLCKRPMVVAYRLKWLTHQMMKWLYIAKYFALPNILADEKLVPELLQEDVNPETIVANLLPYFEQSEDDKAPLIARFTELHVLLKQDADAQAAQAVLSLIETTQESA</sequence>
<evidence type="ECO:0000256" key="10">
    <source>
        <dbReference type="ARBA" id="ARBA00048975"/>
    </source>
</evidence>
<dbReference type="EC" id="2.4.1.182" evidence="3 11"/>
<protein>
    <recommendedName>
        <fullName evidence="4 11">Lipid-A-disaccharide synthase</fullName>
        <ecNumber evidence="3 11">2.4.1.182</ecNumber>
    </recommendedName>
</protein>
<reference evidence="13" key="1">
    <citation type="journal article" date="2014" name="Environ. Microbiol.">
        <title>Comparative genomics of the marine bacterial genus Glaciecola reveals the high degree of genomic diversity and genomic characteristic for cold adaptation.</title>
        <authorList>
            <person name="Qin Q.L."/>
            <person name="Xie B.B."/>
            <person name="Yu Y."/>
            <person name="Shu Y.L."/>
            <person name="Rong J.C."/>
            <person name="Zhang Y.J."/>
            <person name="Zhao D.L."/>
            <person name="Chen X.L."/>
            <person name="Zhang X.Y."/>
            <person name="Chen B."/>
            <person name="Zhou B.C."/>
            <person name="Zhang Y.Z."/>
        </authorList>
    </citation>
    <scope>NUCLEOTIDE SEQUENCE [LARGE SCALE GENOMIC DNA]</scope>
    <source>
        <strain evidence="13">LMG 21857</strain>
    </source>
</reference>
<evidence type="ECO:0000256" key="9">
    <source>
        <dbReference type="ARBA" id="ARBA00023098"/>
    </source>
</evidence>
<evidence type="ECO:0000256" key="1">
    <source>
        <dbReference type="ARBA" id="ARBA00002056"/>
    </source>
</evidence>
<dbReference type="STRING" id="1129793.GPLA_2729"/>
<comment type="pathway">
    <text evidence="11">Bacterial outer membrane biogenesis; LPS lipid A biosynthesis.</text>
</comment>
<dbReference type="UniPathway" id="UPA00973"/>
<evidence type="ECO:0000256" key="6">
    <source>
        <dbReference type="ARBA" id="ARBA00022556"/>
    </source>
</evidence>
<evidence type="ECO:0000256" key="5">
    <source>
        <dbReference type="ARBA" id="ARBA00022516"/>
    </source>
</evidence>
<evidence type="ECO:0000256" key="2">
    <source>
        <dbReference type="ARBA" id="ARBA00007868"/>
    </source>
</evidence>
<keyword evidence="7 11" id="KW-0328">Glycosyltransferase</keyword>
<dbReference type="PANTHER" id="PTHR30372">
    <property type="entry name" value="LIPID-A-DISACCHARIDE SYNTHASE"/>
    <property type="match status" value="1"/>
</dbReference>
<dbReference type="EMBL" id="BAER01000066">
    <property type="protein sequence ID" value="GAC33623.1"/>
    <property type="molecule type" value="Genomic_DNA"/>
</dbReference>
<comment type="similarity">
    <text evidence="2 11">Belongs to the LpxB family.</text>
</comment>
<accession>K6ZY01</accession>
<dbReference type="GO" id="GO:0008915">
    <property type="term" value="F:lipid-A-disaccharide synthase activity"/>
    <property type="evidence" value="ECO:0007669"/>
    <property type="project" value="UniProtKB-UniRule"/>
</dbReference>
<keyword evidence="6 11" id="KW-0441">Lipid A biosynthesis</keyword>
<keyword evidence="8 11" id="KW-0808">Transferase</keyword>
<comment type="caution">
    <text evidence="12">The sequence shown here is derived from an EMBL/GenBank/DDBJ whole genome shotgun (WGS) entry which is preliminary data.</text>
</comment>
<comment type="function">
    <text evidence="1 11">Condensation of UDP-2,3-diacylglucosamine and 2,3-diacylglucosamine-1-phosphate to form lipid A disaccharide, a precursor of lipid A, a phosphorylated glycolipid that anchors the lipopolysaccharide to the outer membrane of the cell.</text>
</comment>
<organism evidence="12 13">
    <name type="scientific">Paraglaciecola polaris LMG 21857</name>
    <dbReference type="NCBI Taxonomy" id="1129793"/>
    <lineage>
        <taxon>Bacteria</taxon>
        <taxon>Pseudomonadati</taxon>
        <taxon>Pseudomonadota</taxon>
        <taxon>Gammaproteobacteria</taxon>
        <taxon>Alteromonadales</taxon>
        <taxon>Alteromonadaceae</taxon>
        <taxon>Paraglaciecola</taxon>
    </lineage>
</organism>
<gene>
    <name evidence="11 12" type="primary">lpxB</name>
    <name evidence="12" type="ORF">GPLA_2729</name>
</gene>
<dbReference type="Proteomes" id="UP000006322">
    <property type="component" value="Unassembled WGS sequence"/>
</dbReference>
<proteinExistence type="inferred from homology"/>
<evidence type="ECO:0000256" key="8">
    <source>
        <dbReference type="ARBA" id="ARBA00022679"/>
    </source>
</evidence>
<keyword evidence="13" id="KW-1185">Reference proteome</keyword>
<dbReference type="HAMAP" id="MF_00392">
    <property type="entry name" value="LpxB"/>
    <property type="match status" value="1"/>
</dbReference>
<evidence type="ECO:0000256" key="3">
    <source>
        <dbReference type="ARBA" id="ARBA00012687"/>
    </source>
</evidence>
<dbReference type="Pfam" id="PF02684">
    <property type="entry name" value="LpxB"/>
    <property type="match status" value="1"/>
</dbReference>
<dbReference type="GO" id="GO:0005543">
    <property type="term" value="F:phospholipid binding"/>
    <property type="evidence" value="ECO:0007669"/>
    <property type="project" value="TreeGrafter"/>
</dbReference>
<dbReference type="InterPro" id="IPR003835">
    <property type="entry name" value="Glyco_trans_19"/>
</dbReference>
<evidence type="ECO:0000256" key="7">
    <source>
        <dbReference type="ARBA" id="ARBA00022676"/>
    </source>
</evidence>
<evidence type="ECO:0000313" key="13">
    <source>
        <dbReference type="Proteomes" id="UP000006322"/>
    </source>
</evidence>
<dbReference type="OrthoDB" id="9801642at2"/>
<dbReference type="AlphaFoldDB" id="K6ZY01"/>
<dbReference type="SUPFAM" id="SSF53756">
    <property type="entry name" value="UDP-Glycosyltransferase/glycogen phosphorylase"/>
    <property type="match status" value="1"/>
</dbReference>
<dbReference type="PANTHER" id="PTHR30372:SF4">
    <property type="entry name" value="LIPID-A-DISACCHARIDE SYNTHASE, MITOCHONDRIAL-RELATED"/>
    <property type="match status" value="1"/>
</dbReference>
<evidence type="ECO:0000256" key="4">
    <source>
        <dbReference type="ARBA" id="ARBA00020902"/>
    </source>
</evidence>
<keyword evidence="5 11" id="KW-0444">Lipid biosynthesis</keyword>
<dbReference type="GO" id="GO:0009245">
    <property type="term" value="P:lipid A biosynthetic process"/>
    <property type="evidence" value="ECO:0007669"/>
    <property type="project" value="UniProtKB-UniRule"/>
</dbReference>
<dbReference type="NCBIfam" id="TIGR00215">
    <property type="entry name" value="lpxB"/>
    <property type="match status" value="1"/>
</dbReference>
<name>K6ZY01_9ALTE</name>
<evidence type="ECO:0000313" key="12">
    <source>
        <dbReference type="EMBL" id="GAC33623.1"/>
    </source>
</evidence>
<evidence type="ECO:0000256" key="11">
    <source>
        <dbReference type="HAMAP-Rule" id="MF_00392"/>
    </source>
</evidence>
<dbReference type="Gene3D" id="3.40.50.2000">
    <property type="entry name" value="Glycogen Phosphorylase B"/>
    <property type="match status" value="1"/>
</dbReference>
<dbReference type="GO" id="GO:0016020">
    <property type="term" value="C:membrane"/>
    <property type="evidence" value="ECO:0007669"/>
    <property type="project" value="GOC"/>
</dbReference>
<comment type="catalytic activity">
    <reaction evidence="10 11">
        <text>a lipid X + a UDP-2-N,3-O-bis[(3R)-3-hydroxyacyl]-alpha-D-glucosamine = a lipid A disaccharide + UDP + H(+)</text>
        <dbReference type="Rhea" id="RHEA:67828"/>
        <dbReference type="ChEBI" id="CHEBI:15378"/>
        <dbReference type="ChEBI" id="CHEBI:58223"/>
        <dbReference type="ChEBI" id="CHEBI:137748"/>
        <dbReference type="ChEBI" id="CHEBI:176338"/>
        <dbReference type="ChEBI" id="CHEBI:176343"/>
        <dbReference type="EC" id="2.4.1.182"/>
    </reaction>
</comment>
<keyword evidence="9 11" id="KW-0443">Lipid metabolism</keyword>